<comment type="similarity">
    <text evidence="1 2">Belongs to the metallophosphoesterase superfamily. YfcE family.</text>
</comment>
<dbReference type="Gene3D" id="3.60.21.10">
    <property type="match status" value="1"/>
</dbReference>
<dbReference type="PANTHER" id="PTHR11124">
    <property type="entry name" value="VACUOLAR SORTING PROTEIN VPS29"/>
    <property type="match status" value="1"/>
</dbReference>
<sequence length="172" mass="19907">MNKVLILSDSHGLTEELTIIKERHHADYYIHCGDSELMKSTPPLNGFTTVKGNCDWKGDFPLEKIVEIGELRFFITHGHLFDVKMSLLHLQYRAQEVEADIVCFGHSHIAYAEKNGEQLFINPGSIRLPKRFKEPSYVLLKWTSANEVNVTFYHVNGKEITHFPYENQFNLK</sequence>
<dbReference type="NCBIfam" id="TIGR00040">
    <property type="entry name" value="yfcE"/>
    <property type="match status" value="1"/>
</dbReference>
<keyword evidence="2" id="KW-0479">Metal-binding</keyword>
<evidence type="ECO:0000313" key="5">
    <source>
        <dbReference type="Proteomes" id="UP000247978"/>
    </source>
</evidence>
<dbReference type="Proteomes" id="UP000247978">
    <property type="component" value="Unassembled WGS sequence"/>
</dbReference>
<dbReference type="AlphaFoldDB" id="A0A2V3VLJ2"/>
<dbReference type="InterPro" id="IPR000979">
    <property type="entry name" value="Phosphodiesterase_MJ0936/Vps29"/>
</dbReference>
<dbReference type="EMBL" id="QJJQ01000020">
    <property type="protein sequence ID" value="PXW81648.1"/>
    <property type="molecule type" value="Genomic_DNA"/>
</dbReference>
<evidence type="ECO:0000313" key="4">
    <source>
        <dbReference type="EMBL" id="PXW81648.1"/>
    </source>
</evidence>
<feature type="domain" description="Calcineurin-like phosphoesterase" evidence="3">
    <location>
        <begin position="3"/>
        <end position="142"/>
    </location>
</feature>
<comment type="cofactor">
    <cofactor evidence="2">
        <name>a divalent metal cation</name>
        <dbReference type="ChEBI" id="CHEBI:60240"/>
    </cofactor>
</comment>
<dbReference type="InterPro" id="IPR041802">
    <property type="entry name" value="MPP_YfcE"/>
</dbReference>
<evidence type="ECO:0000256" key="1">
    <source>
        <dbReference type="ARBA" id="ARBA00008950"/>
    </source>
</evidence>
<proteinExistence type="inferred from homology"/>
<dbReference type="InterPro" id="IPR024654">
    <property type="entry name" value="Calcineurin-like_PHP_lpxH"/>
</dbReference>
<name>A0A2V3VLJ2_9BACI</name>
<organism evidence="4 5">
    <name type="scientific">Pseudogracilibacillus auburnensis</name>
    <dbReference type="NCBI Taxonomy" id="1494959"/>
    <lineage>
        <taxon>Bacteria</taxon>
        <taxon>Bacillati</taxon>
        <taxon>Bacillota</taxon>
        <taxon>Bacilli</taxon>
        <taxon>Bacillales</taxon>
        <taxon>Bacillaceae</taxon>
        <taxon>Pseudogracilibacillus</taxon>
    </lineage>
</organism>
<evidence type="ECO:0000256" key="2">
    <source>
        <dbReference type="RuleBase" id="RU362039"/>
    </source>
</evidence>
<comment type="caution">
    <text evidence="4">The sequence shown here is derived from an EMBL/GenBank/DDBJ whole genome shotgun (WGS) entry which is preliminary data.</text>
</comment>
<gene>
    <name evidence="4" type="ORF">DFR56_12023</name>
</gene>
<dbReference type="Pfam" id="PF12850">
    <property type="entry name" value="Metallophos_2"/>
    <property type="match status" value="1"/>
</dbReference>
<protein>
    <recommendedName>
        <fullName evidence="2">Phosphoesterase</fullName>
        <ecNumber evidence="2">3.1.4.-</ecNumber>
    </recommendedName>
</protein>
<dbReference type="GO" id="GO:0046872">
    <property type="term" value="F:metal ion binding"/>
    <property type="evidence" value="ECO:0007669"/>
    <property type="project" value="UniProtKB-KW"/>
</dbReference>
<dbReference type="EC" id="3.1.4.-" evidence="2"/>
<evidence type="ECO:0000259" key="3">
    <source>
        <dbReference type="Pfam" id="PF12850"/>
    </source>
</evidence>
<accession>A0A2V3VLJ2</accession>
<dbReference type="GO" id="GO:0016787">
    <property type="term" value="F:hydrolase activity"/>
    <property type="evidence" value="ECO:0007669"/>
    <property type="project" value="UniProtKB-UniRule"/>
</dbReference>
<reference evidence="4 5" key="1">
    <citation type="submission" date="2018-05" db="EMBL/GenBank/DDBJ databases">
        <title>Genomic Encyclopedia of Type Strains, Phase IV (KMG-IV): sequencing the most valuable type-strain genomes for metagenomic binning, comparative biology and taxonomic classification.</title>
        <authorList>
            <person name="Goeker M."/>
        </authorList>
    </citation>
    <scope>NUCLEOTIDE SEQUENCE [LARGE SCALE GENOMIC DNA]</scope>
    <source>
        <strain evidence="4 5">DSM 28556</strain>
    </source>
</reference>
<dbReference type="CDD" id="cd00841">
    <property type="entry name" value="MPP_YfcE"/>
    <property type="match status" value="1"/>
</dbReference>
<dbReference type="RefSeq" id="WP_110397214.1">
    <property type="nucleotide sequence ID" value="NZ_JBHUHB010000001.1"/>
</dbReference>
<dbReference type="OrthoDB" id="9800565at2"/>
<dbReference type="InterPro" id="IPR029052">
    <property type="entry name" value="Metallo-depent_PP-like"/>
</dbReference>
<dbReference type="SUPFAM" id="SSF56300">
    <property type="entry name" value="Metallo-dependent phosphatases"/>
    <property type="match status" value="1"/>
</dbReference>
<keyword evidence="5" id="KW-1185">Reference proteome</keyword>